<evidence type="ECO:0000313" key="2">
    <source>
        <dbReference type="Proteomes" id="UP000827872"/>
    </source>
</evidence>
<keyword evidence="2" id="KW-1185">Reference proteome</keyword>
<organism evidence="1 2">
    <name type="scientific">Sphaerodactylus townsendi</name>
    <dbReference type="NCBI Taxonomy" id="933632"/>
    <lineage>
        <taxon>Eukaryota</taxon>
        <taxon>Metazoa</taxon>
        <taxon>Chordata</taxon>
        <taxon>Craniata</taxon>
        <taxon>Vertebrata</taxon>
        <taxon>Euteleostomi</taxon>
        <taxon>Lepidosauria</taxon>
        <taxon>Squamata</taxon>
        <taxon>Bifurcata</taxon>
        <taxon>Gekkota</taxon>
        <taxon>Sphaerodactylidae</taxon>
        <taxon>Sphaerodactylus</taxon>
    </lineage>
</organism>
<comment type="caution">
    <text evidence="1">The sequence shown here is derived from an EMBL/GenBank/DDBJ whole genome shotgun (WGS) entry which is preliminary data.</text>
</comment>
<sequence>MWVALFWCRGEVLFFPPSGWFFIDYLGLLCVFFIPRRCRSVCTPNVYKMRGEPSENSSHSWVLCARDQMTECLPATMRDNHRTPTGKKINGAPCGFLNA</sequence>
<proteinExistence type="predicted"/>
<dbReference type="Proteomes" id="UP000827872">
    <property type="component" value="Linkage Group LG15"/>
</dbReference>
<evidence type="ECO:0000313" key="1">
    <source>
        <dbReference type="EMBL" id="KAH7996472.1"/>
    </source>
</evidence>
<name>A0ACB8EUE8_9SAUR</name>
<dbReference type="EMBL" id="CM037628">
    <property type="protein sequence ID" value="KAH7996472.1"/>
    <property type="molecule type" value="Genomic_DNA"/>
</dbReference>
<accession>A0ACB8EUE8</accession>
<gene>
    <name evidence="1" type="ORF">K3G42_006683</name>
</gene>
<reference evidence="1" key="1">
    <citation type="submission" date="2021-08" db="EMBL/GenBank/DDBJ databases">
        <title>The first chromosome-level gecko genome reveals the dynamic sex chromosomes of Neotropical dwarf geckos (Sphaerodactylidae: Sphaerodactylus).</title>
        <authorList>
            <person name="Pinto B.J."/>
            <person name="Keating S.E."/>
            <person name="Gamble T."/>
        </authorList>
    </citation>
    <scope>NUCLEOTIDE SEQUENCE</scope>
    <source>
        <strain evidence="1">TG3544</strain>
    </source>
</reference>
<protein>
    <submittedName>
        <fullName evidence="1">Uncharacterized protein</fullName>
    </submittedName>
</protein>